<reference evidence="5 6" key="2">
    <citation type="journal article" date="2010" name="Stand. Genomic Sci.">
        <title>Complete genome sequence of Chitinophaga pinensis type strain (UQM 2034).</title>
        <authorList>
            <person name="Glavina Del Rio T."/>
            <person name="Abt B."/>
            <person name="Spring S."/>
            <person name="Lapidus A."/>
            <person name="Nolan M."/>
            <person name="Tice H."/>
            <person name="Copeland A."/>
            <person name="Cheng J.F."/>
            <person name="Chen F."/>
            <person name="Bruce D."/>
            <person name="Goodwin L."/>
            <person name="Pitluck S."/>
            <person name="Ivanova N."/>
            <person name="Mavromatis K."/>
            <person name="Mikhailova N."/>
            <person name="Pati A."/>
            <person name="Chen A."/>
            <person name="Palaniappan K."/>
            <person name="Land M."/>
            <person name="Hauser L."/>
            <person name="Chang Y.J."/>
            <person name="Jeffries C.D."/>
            <person name="Chain P."/>
            <person name="Saunders E."/>
            <person name="Detter J.C."/>
            <person name="Brettin T."/>
            <person name="Rohde M."/>
            <person name="Goker M."/>
            <person name="Bristow J."/>
            <person name="Eisen J.A."/>
            <person name="Markowitz V."/>
            <person name="Hugenholtz P."/>
            <person name="Kyrpides N.C."/>
            <person name="Klenk H.P."/>
            <person name="Lucas S."/>
        </authorList>
    </citation>
    <scope>NUCLEOTIDE SEQUENCE [LARGE SCALE GENOMIC DNA]</scope>
    <source>
        <strain evidence="6">ATCC 43595 / DSM 2588 / LMG 13176 / NBRC 15968 / NCIMB 11800 / UQM 2034</strain>
    </source>
</reference>
<keyword evidence="5" id="KW-0808">Transferase</keyword>
<dbReference type="Gene3D" id="3.30.565.10">
    <property type="entry name" value="Histidine kinase-like ATPase, C-terminal domain"/>
    <property type="match status" value="1"/>
</dbReference>
<keyword evidence="2" id="KW-0812">Transmembrane</keyword>
<reference evidence="6" key="1">
    <citation type="submission" date="2009-08" db="EMBL/GenBank/DDBJ databases">
        <title>The complete genome of Chitinophaga pinensis DSM 2588.</title>
        <authorList>
            <consortium name="US DOE Joint Genome Institute (JGI-PGF)"/>
            <person name="Lucas S."/>
            <person name="Copeland A."/>
            <person name="Lapidus A."/>
            <person name="Glavina del Rio T."/>
            <person name="Dalin E."/>
            <person name="Tice H."/>
            <person name="Bruce D."/>
            <person name="Goodwin L."/>
            <person name="Pitluck S."/>
            <person name="Kyrpides N."/>
            <person name="Mavromatis K."/>
            <person name="Ivanova N."/>
            <person name="Mikhailova N."/>
            <person name="Sims D."/>
            <person name="Meinche L."/>
            <person name="Brettin T."/>
            <person name="Detter J.C."/>
            <person name="Han C."/>
            <person name="Larimer F."/>
            <person name="Land M."/>
            <person name="Hauser L."/>
            <person name="Markowitz V."/>
            <person name="Cheng J.-F."/>
            <person name="Hugenholtz P."/>
            <person name="Woyke T."/>
            <person name="Wu D."/>
            <person name="Spring S."/>
            <person name="Klenk H.-P."/>
            <person name="Eisen J.A."/>
        </authorList>
    </citation>
    <scope>NUCLEOTIDE SEQUENCE [LARGE SCALE GENOMIC DNA]</scope>
    <source>
        <strain evidence="6">ATCC 43595 / DSM 2588 / LMG 13176 / NBRC 15968 / NCIMB 11800 / UQM 2034</strain>
    </source>
</reference>
<dbReference type="Pfam" id="PF07568">
    <property type="entry name" value="HisKA_2"/>
    <property type="match status" value="1"/>
</dbReference>
<dbReference type="SMART" id="SM00028">
    <property type="entry name" value="TPR"/>
    <property type="match status" value="4"/>
</dbReference>
<organism evidence="5 6">
    <name type="scientific">Chitinophaga pinensis (strain ATCC 43595 / DSM 2588 / LMG 13176 / NBRC 15968 / NCIMB 11800 / UQM 2034)</name>
    <dbReference type="NCBI Taxonomy" id="485918"/>
    <lineage>
        <taxon>Bacteria</taxon>
        <taxon>Pseudomonadati</taxon>
        <taxon>Bacteroidota</taxon>
        <taxon>Chitinophagia</taxon>
        <taxon>Chitinophagales</taxon>
        <taxon>Chitinophagaceae</taxon>
        <taxon>Chitinophaga</taxon>
    </lineage>
</organism>
<proteinExistence type="predicted"/>
<dbReference type="EMBL" id="CP001699">
    <property type="protein sequence ID" value="ACU60187.1"/>
    <property type="molecule type" value="Genomic_DNA"/>
</dbReference>
<feature type="repeat" description="TPR" evidence="1">
    <location>
        <begin position="297"/>
        <end position="330"/>
    </location>
</feature>
<dbReference type="Pfam" id="PF13181">
    <property type="entry name" value="TPR_8"/>
    <property type="match status" value="2"/>
</dbReference>
<sequence length="856" mass="97861">MGLRRFLFYLIPVLLSPLVTYAQNTPPELAVKRESETDGATVVRTMNNGKRDTNYIQLAIRASHIYWHQRAADRKLDSCFMYANAAYQLSGQLKYTEGRNEAGYMLCKFYTEKKDVSQATKLVEAAYGEQRVRLMLGIGEYYVFKFDRDDPEYAKALPLVLQAIKICEEYHSIRWWQECLVLQGKYFFKKGDFLAGRESFMRIVNKHHEAKDYGLEAKAWSKLGNNTPENDSTFEDIRHSFEMAVHYYYLANNLKEAAYSLRDLGIVNGNHNQIDSSEKQLLRVVTILKSIGERVTPTTYTNIGDFYRFTGQYDKALYYILEALKVTKEDDIIAQANINLVLGILYSRIQDYPNSLKHFQIAFNHLDFRNSTAKLHVANEIAYVMVVSGDHKKGVAFLDDYIKAHPSTSISDRQENASTYGQIYAIMGDYAKAEKSYLEMLSLDRAAAEENGRNINVSHSRVTGSGANFLMGKFYAERGRYREANLYLNKSMQNAQFLDAGQALETYELLFKSDSALGNYLSAIKNFERHKNLYDSINSVHRSREMNELSLKYQTEQRLKDIEILRNKETKNVAALQRANTVRNVIIAGALFLLLLAIWAYYGYRNKQRSNLKLQLQGEEIDRQNKALQTLLSQKDQFLKEKEWLLKEIHHRVKNNLQIIMSLLNSQSAHLRNSDAIEAIMVSGNRVRSIALIHQKLYSGDNLSSINMPEYVADLLRYMMDGFDTSERKVRFIQQIAGINIDVAQAVPVGLILNEAITNAIKYAFGKNGGEITVTFRSHKDTNTVVMSISDNGKGLPPDFDIRQSSSLGMEMMQGLAKQLRGQFSIHSNKGTTISVEFRLFSAVENALLTMKERNL</sequence>
<dbReference type="RefSeq" id="WP_012790363.1">
    <property type="nucleotide sequence ID" value="NC_013132.1"/>
</dbReference>
<keyword evidence="5" id="KW-0418">Kinase</keyword>
<dbReference type="Proteomes" id="UP000002215">
    <property type="component" value="Chromosome"/>
</dbReference>
<gene>
    <name evidence="5" type="ordered locus">Cpin_2705</name>
</gene>
<keyword evidence="3" id="KW-0732">Signal</keyword>
<dbReference type="InterPro" id="IPR005467">
    <property type="entry name" value="His_kinase_dom"/>
</dbReference>
<keyword evidence="2" id="KW-1133">Transmembrane helix</keyword>
<dbReference type="PROSITE" id="PS50109">
    <property type="entry name" value="HIS_KIN"/>
    <property type="match status" value="1"/>
</dbReference>
<accession>A0A979GP23</accession>
<dbReference type="InterPro" id="IPR036890">
    <property type="entry name" value="HATPase_C_sf"/>
</dbReference>
<dbReference type="PANTHER" id="PTHR43065:SF23">
    <property type="entry name" value="SENSOR HISTIDINE KINASE PDTAS"/>
    <property type="match status" value="1"/>
</dbReference>
<dbReference type="InterPro" id="IPR011990">
    <property type="entry name" value="TPR-like_helical_dom_sf"/>
</dbReference>
<dbReference type="PANTHER" id="PTHR43065">
    <property type="entry name" value="SENSOR HISTIDINE KINASE"/>
    <property type="match status" value="1"/>
</dbReference>
<feature type="chain" id="PRO_5037386906" evidence="3">
    <location>
        <begin position="23"/>
        <end position="856"/>
    </location>
</feature>
<dbReference type="Gene3D" id="3.30.450.20">
    <property type="entry name" value="PAS domain"/>
    <property type="match status" value="1"/>
</dbReference>
<keyword evidence="2" id="KW-0472">Membrane</keyword>
<dbReference type="InterPro" id="IPR019734">
    <property type="entry name" value="TPR_rpt"/>
</dbReference>
<dbReference type="PROSITE" id="PS50005">
    <property type="entry name" value="TPR"/>
    <property type="match status" value="1"/>
</dbReference>
<evidence type="ECO:0000256" key="2">
    <source>
        <dbReference type="SAM" id="Phobius"/>
    </source>
</evidence>
<keyword evidence="1" id="KW-0802">TPR repeat</keyword>
<dbReference type="SUPFAM" id="SSF55874">
    <property type="entry name" value="ATPase domain of HSP90 chaperone/DNA topoisomerase II/histidine kinase"/>
    <property type="match status" value="1"/>
</dbReference>
<feature type="signal peptide" evidence="3">
    <location>
        <begin position="1"/>
        <end position="22"/>
    </location>
</feature>
<dbReference type="InterPro" id="IPR003594">
    <property type="entry name" value="HATPase_dom"/>
</dbReference>
<dbReference type="AlphaFoldDB" id="A0A979GP23"/>
<evidence type="ECO:0000256" key="3">
    <source>
        <dbReference type="SAM" id="SignalP"/>
    </source>
</evidence>
<evidence type="ECO:0000313" key="5">
    <source>
        <dbReference type="EMBL" id="ACU60187.1"/>
    </source>
</evidence>
<evidence type="ECO:0000256" key="1">
    <source>
        <dbReference type="PROSITE-ProRule" id="PRU00339"/>
    </source>
</evidence>
<dbReference type="KEGG" id="cpi:Cpin_2705"/>
<dbReference type="OrthoDB" id="1223659at2"/>
<evidence type="ECO:0000313" key="6">
    <source>
        <dbReference type="Proteomes" id="UP000002215"/>
    </source>
</evidence>
<name>A0A979GP23_CHIPD</name>
<dbReference type="SMART" id="SM00387">
    <property type="entry name" value="HATPase_c"/>
    <property type="match status" value="1"/>
</dbReference>
<protein>
    <submittedName>
        <fullName evidence="5">Signal transduction histidine kinase</fullName>
    </submittedName>
</protein>
<feature type="domain" description="Histidine kinase" evidence="4">
    <location>
        <begin position="648"/>
        <end position="842"/>
    </location>
</feature>
<dbReference type="InterPro" id="IPR011495">
    <property type="entry name" value="Sig_transdc_His_kin_sub2_dim/P"/>
</dbReference>
<evidence type="ECO:0000259" key="4">
    <source>
        <dbReference type="PROSITE" id="PS50109"/>
    </source>
</evidence>
<dbReference type="SUPFAM" id="SSF48452">
    <property type="entry name" value="TPR-like"/>
    <property type="match status" value="2"/>
</dbReference>
<dbReference type="Gene3D" id="1.25.40.10">
    <property type="entry name" value="Tetratricopeptide repeat domain"/>
    <property type="match status" value="2"/>
</dbReference>
<dbReference type="GO" id="GO:0016301">
    <property type="term" value="F:kinase activity"/>
    <property type="evidence" value="ECO:0007669"/>
    <property type="project" value="UniProtKB-KW"/>
</dbReference>
<feature type="transmembrane region" description="Helical" evidence="2">
    <location>
        <begin position="585"/>
        <end position="604"/>
    </location>
</feature>
<dbReference type="Pfam" id="PF02518">
    <property type="entry name" value="HATPase_c"/>
    <property type="match status" value="1"/>
</dbReference>